<evidence type="ECO:0000256" key="2">
    <source>
        <dbReference type="ARBA" id="ARBA00023002"/>
    </source>
</evidence>
<keyword evidence="2" id="KW-0560">Oxidoreductase</keyword>
<dbReference type="KEGG" id="ahb:bsdtb5_31570"/>
<dbReference type="PANTHER" id="PTHR43656:SF2">
    <property type="entry name" value="BINDING OXIDOREDUCTASE, PUTATIVE (AFU_ORTHOLOGUE AFUA_2G08260)-RELATED"/>
    <property type="match status" value="1"/>
</dbReference>
<dbReference type="GO" id="GO:0016491">
    <property type="term" value="F:oxidoreductase activity"/>
    <property type="evidence" value="ECO:0007669"/>
    <property type="project" value="UniProtKB-KW"/>
</dbReference>
<dbReference type="GO" id="GO:0010181">
    <property type="term" value="F:FMN binding"/>
    <property type="evidence" value="ECO:0007669"/>
    <property type="project" value="InterPro"/>
</dbReference>
<feature type="domain" description="NADH:flavin oxidoreductase/NADH oxidase N-terminal" evidence="3">
    <location>
        <begin position="4"/>
        <end position="131"/>
    </location>
</feature>
<dbReference type="Proteomes" id="UP000595897">
    <property type="component" value="Chromosome"/>
</dbReference>
<evidence type="ECO:0000259" key="3">
    <source>
        <dbReference type="Pfam" id="PF00724"/>
    </source>
</evidence>
<proteinExistence type="predicted"/>
<name>A0A7R7ENR0_9FIRM</name>
<dbReference type="EMBL" id="AP024169">
    <property type="protein sequence ID" value="BCN31862.1"/>
    <property type="molecule type" value="Genomic_DNA"/>
</dbReference>
<protein>
    <recommendedName>
        <fullName evidence="3">NADH:flavin oxidoreductase/NADH oxidase N-terminal domain-containing protein</fullName>
    </recommendedName>
</protein>
<accession>A0A7R7ENR0</accession>
<dbReference type="PANTHER" id="PTHR43656">
    <property type="entry name" value="BINDING OXIDOREDUCTASE, PUTATIVE (AFU_ORTHOLOGUE AFUA_2G08260)-RELATED"/>
    <property type="match status" value="1"/>
</dbReference>
<dbReference type="InterPro" id="IPR013785">
    <property type="entry name" value="Aldolase_TIM"/>
</dbReference>
<dbReference type="AlphaFoldDB" id="A0A7R7ENR0"/>
<keyword evidence="5" id="KW-1185">Reference proteome</keyword>
<gene>
    <name evidence="4" type="ORF">bsdtb5_31570</name>
</gene>
<sequence length="159" mass="17696">MSTAVKNAVAPTFAVIVKLNRSDELEDGLCYEEAIAVAKILEKCHVDGIEISCGMIGRKVGAPNRVIRTIEEEGYNFKAASDIASQLHIPVFVVGGFRRFVDIESRLQSSKIAVISLGRHLICEPDLPKKWMADHTYESQCKSCNQCFLTNPLECRMNH</sequence>
<dbReference type="SUPFAM" id="SSF51395">
    <property type="entry name" value="FMN-linked oxidoreductases"/>
    <property type="match status" value="1"/>
</dbReference>
<organism evidence="4 5">
    <name type="scientific">Anaeromicropila herbilytica</name>
    <dbReference type="NCBI Taxonomy" id="2785025"/>
    <lineage>
        <taxon>Bacteria</taxon>
        <taxon>Bacillati</taxon>
        <taxon>Bacillota</taxon>
        <taxon>Clostridia</taxon>
        <taxon>Lachnospirales</taxon>
        <taxon>Lachnospiraceae</taxon>
        <taxon>Anaeromicropila</taxon>
    </lineage>
</organism>
<dbReference type="InterPro" id="IPR051799">
    <property type="entry name" value="NADH_flavin_oxidoreductase"/>
</dbReference>
<dbReference type="Gene3D" id="3.20.20.70">
    <property type="entry name" value="Aldolase class I"/>
    <property type="match status" value="1"/>
</dbReference>
<evidence type="ECO:0000313" key="4">
    <source>
        <dbReference type="EMBL" id="BCN31862.1"/>
    </source>
</evidence>
<dbReference type="Pfam" id="PF00724">
    <property type="entry name" value="Oxidored_FMN"/>
    <property type="match status" value="1"/>
</dbReference>
<evidence type="ECO:0000256" key="1">
    <source>
        <dbReference type="ARBA" id="ARBA00022630"/>
    </source>
</evidence>
<keyword evidence="1" id="KW-0285">Flavoprotein</keyword>
<reference evidence="4 5" key="1">
    <citation type="submission" date="2020-11" db="EMBL/GenBank/DDBJ databases">
        <title>Draft genome sequencing of a Lachnospiraceae strain isolated from anoxic soil subjected to BSD treatment.</title>
        <authorList>
            <person name="Uek A."/>
            <person name="Tonouchi A."/>
        </authorList>
    </citation>
    <scope>NUCLEOTIDE SEQUENCE [LARGE SCALE GENOMIC DNA]</scope>
    <source>
        <strain evidence="4 5">TB5</strain>
    </source>
</reference>
<dbReference type="InterPro" id="IPR001155">
    <property type="entry name" value="OxRdtase_FMN_N"/>
</dbReference>
<evidence type="ECO:0000313" key="5">
    <source>
        <dbReference type="Proteomes" id="UP000595897"/>
    </source>
</evidence>